<sequence>MSHALIIIPLAMHCLNSPIIADDPVFGYDPTVARVGAVSCGYFIWDTVDSSLNSTAGFVLHAVCCVAVFLFSFRPFLAGFGPPFLLWELSTPFLNIHWFMDKLALSQSHPTLYLANALVFMLVFFLARIVYGGYQSFLVIQVMWQKRHEIPLHLHLIYTLGNLSLNALNWLWFSKMVKKMIARVAGEAVP</sequence>
<feature type="domain" description="TLC" evidence="8">
    <location>
        <begin position="1"/>
        <end position="185"/>
    </location>
</feature>
<evidence type="ECO:0000313" key="10">
    <source>
        <dbReference type="Proteomes" id="UP000193986"/>
    </source>
</evidence>
<keyword evidence="7" id="KW-0732">Signal</keyword>
<evidence type="ECO:0000256" key="7">
    <source>
        <dbReference type="SAM" id="SignalP"/>
    </source>
</evidence>
<keyword evidence="3 6" id="KW-1133">Transmembrane helix</keyword>
<dbReference type="OrthoDB" id="10266980at2759"/>
<keyword evidence="2 5" id="KW-0812">Transmembrane</keyword>
<evidence type="ECO:0000313" key="9">
    <source>
        <dbReference type="EMBL" id="ORY30386.1"/>
    </source>
</evidence>
<dbReference type="PROSITE" id="PS50922">
    <property type="entry name" value="TLC"/>
    <property type="match status" value="1"/>
</dbReference>
<dbReference type="FunCoup" id="A0A1Y2B6S8">
    <property type="interactions" value="136"/>
</dbReference>
<evidence type="ECO:0000256" key="4">
    <source>
        <dbReference type="ARBA" id="ARBA00023136"/>
    </source>
</evidence>
<feature type="transmembrane region" description="Helical" evidence="6">
    <location>
        <begin position="80"/>
        <end position="100"/>
    </location>
</feature>
<keyword evidence="10" id="KW-1185">Reference proteome</keyword>
<evidence type="ECO:0000256" key="2">
    <source>
        <dbReference type="ARBA" id="ARBA00022692"/>
    </source>
</evidence>
<evidence type="ECO:0000256" key="3">
    <source>
        <dbReference type="ARBA" id="ARBA00022989"/>
    </source>
</evidence>
<dbReference type="PANTHER" id="PTHR13439">
    <property type="entry name" value="CT120 PROTEIN"/>
    <property type="match status" value="1"/>
</dbReference>
<dbReference type="Proteomes" id="UP000193986">
    <property type="component" value="Unassembled WGS sequence"/>
</dbReference>
<feature type="chain" id="PRO_5012327479" evidence="7">
    <location>
        <begin position="22"/>
        <end position="190"/>
    </location>
</feature>
<dbReference type="GO" id="GO:0005783">
    <property type="term" value="C:endoplasmic reticulum"/>
    <property type="evidence" value="ECO:0007669"/>
    <property type="project" value="TreeGrafter"/>
</dbReference>
<feature type="transmembrane region" description="Helical" evidence="6">
    <location>
        <begin position="55"/>
        <end position="74"/>
    </location>
</feature>
<proteinExistence type="predicted"/>
<accession>A0A1Y2B6S8</accession>
<name>A0A1Y2B6S8_9TREE</name>
<evidence type="ECO:0000256" key="1">
    <source>
        <dbReference type="ARBA" id="ARBA00004141"/>
    </source>
</evidence>
<dbReference type="InterPro" id="IPR006634">
    <property type="entry name" value="TLC-dom"/>
</dbReference>
<feature type="signal peptide" evidence="7">
    <location>
        <begin position="1"/>
        <end position="21"/>
    </location>
</feature>
<dbReference type="Pfam" id="PF03798">
    <property type="entry name" value="TRAM_LAG1_CLN8"/>
    <property type="match status" value="1"/>
</dbReference>
<comment type="subcellular location">
    <subcellularLocation>
        <location evidence="1">Membrane</location>
        <topology evidence="1">Multi-pass membrane protein</topology>
    </subcellularLocation>
</comment>
<dbReference type="EMBL" id="MCFC01000020">
    <property type="protein sequence ID" value="ORY30386.1"/>
    <property type="molecule type" value="Genomic_DNA"/>
</dbReference>
<dbReference type="GO" id="GO:0055088">
    <property type="term" value="P:lipid homeostasis"/>
    <property type="evidence" value="ECO:0007669"/>
    <property type="project" value="TreeGrafter"/>
</dbReference>
<dbReference type="InterPro" id="IPR050846">
    <property type="entry name" value="TLCD"/>
</dbReference>
<evidence type="ECO:0000259" key="8">
    <source>
        <dbReference type="PROSITE" id="PS50922"/>
    </source>
</evidence>
<gene>
    <name evidence="9" type="ORF">BCR39DRAFT_455395</name>
</gene>
<feature type="transmembrane region" description="Helical" evidence="6">
    <location>
        <begin position="112"/>
        <end position="134"/>
    </location>
</feature>
<evidence type="ECO:0000256" key="5">
    <source>
        <dbReference type="PROSITE-ProRule" id="PRU00205"/>
    </source>
</evidence>
<dbReference type="STRING" id="71784.A0A1Y2B6S8"/>
<protein>
    <submittedName>
        <fullName evidence="9">TRAM/LAG1/CLN8 homology domain-containing protein</fullName>
    </submittedName>
</protein>
<feature type="non-terminal residue" evidence="9">
    <location>
        <position position="190"/>
    </location>
</feature>
<reference evidence="9 10" key="1">
    <citation type="submission" date="2016-07" db="EMBL/GenBank/DDBJ databases">
        <title>Pervasive Adenine N6-methylation of Active Genes in Fungi.</title>
        <authorList>
            <consortium name="DOE Joint Genome Institute"/>
            <person name="Mondo S.J."/>
            <person name="Dannebaum R.O."/>
            <person name="Kuo R.C."/>
            <person name="Labutti K."/>
            <person name="Haridas S."/>
            <person name="Kuo A."/>
            <person name="Salamov A."/>
            <person name="Ahrendt S.R."/>
            <person name="Lipzen A."/>
            <person name="Sullivan W."/>
            <person name="Andreopoulos W.B."/>
            <person name="Clum A."/>
            <person name="Lindquist E."/>
            <person name="Daum C."/>
            <person name="Ramamoorthy G.K."/>
            <person name="Gryganskyi A."/>
            <person name="Culley D."/>
            <person name="Magnuson J.K."/>
            <person name="James T.Y."/>
            <person name="O'Malley M.A."/>
            <person name="Stajich J.E."/>
            <person name="Spatafora J.W."/>
            <person name="Visel A."/>
            <person name="Grigoriev I.V."/>
        </authorList>
    </citation>
    <scope>NUCLEOTIDE SEQUENCE [LARGE SCALE GENOMIC DNA]</scope>
    <source>
        <strain evidence="9 10">68-887.2</strain>
    </source>
</reference>
<dbReference type="InParanoid" id="A0A1Y2B6S8"/>
<organism evidence="9 10">
    <name type="scientific">Naematelia encephala</name>
    <dbReference type="NCBI Taxonomy" id="71784"/>
    <lineage>
        <taxon>Eukaryota</taxon>
        <taxon>Fungi</taxon>
        <taxon>Dikarya</taxon>
        <taxon>Basidiomycota</taxon>
        <taxon>Agaricomycotina</taxon>
        <taxon>Tremellomycetes</taxon>
        <taxon>Tremellales</taxon>
        <taxon>Naemateliaceae</taxon>
        <taxon>Naematelia</taxon>
    </lineage>
</organism>
<dbReference type="SMART" id="SM00724">
    <property type="entry name" value="TLC"/>
    <property type="match status" value="1"/>
</dbReference>
<dbReference type="PANTHER" id="PTHR13439:SF0">
    <property type="entry name" value="TOPOISOMERASE I DAMAGE AFFECTED PROTEIN 4"/>
    <property type="match status" value="1"/>
</dbReference>
<feature type="transmembrane region" description="Helical" evidence="6">
    <location>
        <begin position="154"/>
        <end position="173"/>
    </location>
</feature>
<keyword evidence="4 5" id="KW-0472">Membrane</keyword>
<dbReference type="GO" id="GO:0016020">
    <property type="term" value="C:membrane"/>
    <property type="evidence" value="ECO:0007669"/>
    <property type="project" value="UniProtKB-SubCell"/>
</dbReference>
<dbReference type="AlphaFoldDB" id="A0A1Y2B6S8"/>
<comment type="caution">
    <text evidence="9">The sequence shown here is derived from an EMBL/GenBank/DDBJ whole genome shotgun (WGS) entry which is preliminary data.</text>
</comment>
<evidence type="ECO:0000256" key="6">
    <source>
        <dbReference type="SAM" id="Phobius"/>
    </source>
</evidence>